<dbReference type="AlphaFoldDB" id="A0AB33L1P3"/>
<reference evidence="2" key="1">
    <citation type="submission" date="2024-08" db="EMBL/GenBank/DDBJ databases">
        <title>Whole genome sequence of Tenacibaculum sp. strain pbs-1 associated with black-spot shell disease in Akoya pearl oysters.</title>
        <authorList>
            <person name="Sakatoku A."/>
            <person name="Suzuki T."/>
            <person name="Hatano K."/>
            <person name="Seki M."/>
            <person name="Tanaka D."/>
            <person name="Nakamura S."/>
            <person name="Suzuki N."/>
            <person name="Isshiki T."/>
        </authorList>
    </citation>
    <scope>NUCLEOTIDE SEQUENCE</scope>
    <source>
        <strain evidence="2">Pbs-1</strain>
    </source>
</reference>
<feature type="region of interest" description="Disordered" evidence="1">
    <location>
        <begin position="12"/>
        <end position="42"/>
    </location>
</feature>
<proteinExistence type="predicted"/>
<gene>
    <name evidence="2" type="ORF">Pbs1_19890</name>
</gene>
<protein>
    <recommendedName>
        <fullName evidence="3">Bacteriocin</fullName>
    </recommendedName>
</protein>
<organism evidence="2">
    <name type="scientific">Tenacibaculum sp. Pbs-1</name>
    <dbReference type="NCBI Taxonomy" id="3238748"/>
    <lineage>
        <taxon>Bacteria</taxon>
        <taxon>Pseudomonadati</taxon>
        <taxon>Bacteroidota</taxon>
        <taxon>Flavobacteriia</taxon>
        <taxon>Flavobacteriales</taxon>
        <taxon>Flavobacteriaceae</taxon>
        <taxon>Tenacibaculum</taxon>
    </lineage>
</organism>
<evidence type="ECO:0000313" key="2">
    <source>
        <dbReference type="EMBL" id="BFP68646.1"/>
    </source>
</evidence>
<feature type="compositionally biased region" description="Gly residues" evidence="1">
    <location>
        <begin position="26"/>
        <end position="42"/>
    </location>
</feature>
<dbReference type="EMBL" id="AP035888">
    <property type="protein sequence ID" value="BFP68646.1"/>
    <property type="molecule type" value="Genomic_DNA"/>
</dbReference>
<accession>A0AB33L1P3</accession>
<evidence type="ECO:0000256" key="1">
    <source>
        <dbReference type="SAM" id="MobiDB-lite"/>
    </source>
</evidence>
<feature type="compositionally biased region" description="Low complexity" evidence="1">
    <location>
        <begin position="16"/>
        <end position="25"/>
    </location>
</feature>
<name>A0AB33L1P3_9FLAO</name>
<sequence>MENKYLKETAMNLCPGGDTEITEGGSDTGGTGGGGTGSQGGD</sequence>
<evidence type="ECO:0008006" key="3">
    <source>
        <dbReference type="Google" id="ProtNLM"/>
    </source>
</evidence>